<dbReference type="InterPro" id="IPR053863">
    <property type="entry name" value="Glyoxy/Ble-like_N"/>
</dbReference>
<feature type="domain" description="VOC" evidence="1">
    <location>
        <begin position="3"/>
        <end position="127"/>
    </location>
</feature>
<keyword evidence="3" id="KW-1185">Reference proteome</keyword>
<gene>
    <name evidence="2" type="ORF">ESO86_05835</name>
</gene>
<dbReference type="PROSITE" id="PS51819">
    <property type="entry name" value="VOC"/>
    <property type="match status" value="1"/>
</dbReference>
<dbReference type="OrthoDB" id="4265398at2"/>
<dbReference type="Gene3D" id="3.10.180.10">
    <property type="entry name" value="2,3-Dihydroxybiphenyl 1,2-Dioxygenase, domain 1"/>
    <property type="match status" value="1"/>
</dbReference>
<proteinExistence type="predicted"/>
<dbReference type="Proteomes" id="UP000292881">
    <property type="component" value="Unassembled WGS sequence"/>
</dbReference>
<dbReference type="PANTHER" id="PTHR36503:SF2">
    <property type="entry name" value="BLR2408 PROTEIN"/>
    <property type="match status" value="1"/>
</dbReference>
<organism evidence="2 3">
    <name type="scientific">Agromyces binzhouensis</name>
    <dbReference type="NCBI Taxonomy" id="1817495"/>
    <lineage>
        <taxon>Bacteria</taxon>
        <taxon>Bacillati</taxon>
        <taxon>Actinomycetota</taxon>
        <taxon>Actinomycetes</taxon>
        <taxon>Micrococcales</taxon>
        <taxon>Microbacteriaceae</taxon>
        <taxon>Agromyces</taxon>
    </lineage>
</organism>
<dbReference type="EMBL" id="SDPL01000073">
    <property type="protein sequence ID" value="RXZ49678.1"/>
    <property type="molecule type" value="Genomic_DNA"/>
</dbReference>
<evidence type="ECO:0000313" key="2">
    <source>
        <dbReference type="EMBL" id="RXZ49678.1"/>
    </source>
</evidence>
<accession>A0A4Q2JU64</accession>
<protein>
    <submittedName>
        <fullName evidence="2">Glyoxalase</fullName>
    </submittedName>
</protein>
<dbReference type="InterPro" id="IPR029068">
    <property type="entry name" value="Glyas_Bleomycin-R_OHBP_Dase"/>
</dbReference>
<dbReference type="Pfam" id="PF22677">
    <property type="entry name" value="Ble-like_N"/>
    <property type="match status" value="1"/>
</dbReference>
<comment type="caution">
    <text evidence="2">The sequence shown here is derived from an EMBL/GenBank/DDBJ whole genome shotgun (WGS) entry which is preliminary data.</text>
</comment>
<evidence type="ECO:0000313" key="3">
    <source>
        <dbReference type="Proteomes" id="UP000292881"/>
    </source>
</evidence>
<sequence>MATSIFVNIPTSDLDRSKAFYQGLGYRINPMFSDDNAACVVLDENVYFMVLTREFFQTFTAKQVTEPKTHAQALIALTCDSREEVDAVLAKGLDAGGSEPRPATDLGFMYTRDIEDPDGNILEFFFMEPAAVEKGPDAFLSEQGAGAAATGA</sequence>
<dbReference type="SUPFAM" id="SSF54593">
    <property type="entry name" value="Glyoxalase/Bleomycin resistance protein/Dihydroxybiphenyl dioxygenase"/>
    <property type="match status" value="1"/>
</dbReference>
<dbReference type="RefSeq" id="WP_129234024.1">
    <property type="nucleotide sequence ID" value="NZ_JBHXVJ010000004.1"/>
</dbReference>
<dbReference type="InterPro" id="IPR037523">
    <property type="entry name" value="VOC_core"/>
</dbReference>
<dbReference type="AlphaFoldDB" id="A0A4Q2JU64"/>
<dbReference type="PANTHER" id="PTHR36503">
    <property type="entry name" value="BLR2520 PROTEIN"/>
    <property type="match status" value="1"/>
</dbReference>
<evidence type="ECO:0000259" key="1">
    <source>
        <dbReference type="PROSITE" id="PS51819"/>
    </source>
</evidence>
<reference evidence="2 3" key="1">
    <citation type="submission" date="2019-01" db="EMBL/GenBank/DDBJ databases">
        <authorList>
            <person name="Li J."/>
        </authorList>
    </citation>
    <scope>NUCLEOTIDE SEQUENCE [LARGE SCALE GENOMIC DNA]</scope>
    <source>
        <strain evidence="2 3">CGMCC 4.7180</strain>
    </source>
</reference>
<name>A0A4Q2JU64_9MICO</name>